<organism evidence="2">
    <name type="scientific">Phytophthora nicotianae</name>
    <name type="common">Potato buckeye rot agent</name>
    <name type="synonym">Phytophthora parasitica</name>
    <dbReference type="NCBI Taxonomy" id="4792"/>
    <lineage>
        <taxon>Eukaryota</taxon>
        <taxon>Sar</taxon>
        <taxon>Stramenopiles</taxon>
        <taxon>Oomycota</taxon>
        <taxon>Peronosporomycetes</taxon>
        <taxon>Peronosporales</taxon>
        <taxon>Peronosporaceae</taxon>
        <taxon>Phytophthora</taxon>
    </lineage>
</organism>
<dbReference type="AlphaFoldDB" id="W2IF20"/>
<evidence type="ECO:0000313" key="1">
    <source>
        <dbReference type="EMBL" id="ETK78671.1"/>
    </source>
</evidence>
<gene>
    <name evidence="1" type="ORF">L915_15368</name>
    <name evidence="2" type="ORF">L916_15263</name>
</gene>
<sequence>SFRVCTNNKVQDRNTKNQALRSTASLAPESWNYCGKTIVCKHTGKY</sequence>
<evidence type="ECO:0000313" key="2">
    <source>
        <dbReference type="EMBL" id="ETL32102.1"/>
    </source>
</evidence>
<dbReference type="EMBL" id="KI688161">
    <property type="protein sequence ID" value="ETK78671.1"/>
    <property type="molecule type" value="Genomic_DNA"/>
</dbReference>
<dbReference type="Proteomes" id="UP000053864">
    <property type="component" value="Unassembled WGS sequence"/>
</dbReference>
<proteinExistence type="predicted"/>
<accession>W2IF20</accession>
<reference evidence="2" key="2">
    <citation type="submission" date="2013-11" db="EMBL/GenBank/DDBJ databases">
        <title>The Genome Sequence of Phytophthora parasitica CJ05E6.</title>
        <authorList>
            <consortium name="The Broad Institute Genomics Platform"/>
            <person name="Russ C."/>
            <person name="Tyler B."/>
            <person name="Panabieres F."/>
            <person name="Shan W."/>
            <person name="Tripathy S."/>
            <person name="Grunwald N."/>
            <person name="Machado M."/>
            <person name="Johnson C.S."/>
            <person name="Arredondo F."/>
            <person name="Hong C."/>
            <person name="Coffey M."/>
            <person name="Young S.K."/>
            <person name="Zeng Q."/>
            <person name="Gargeya S."/>
            <person name="Fitzgerald M."/>
            <person name="Abouelleil A."/>
            <person name="Alvarado L."/>
            <person name="Chapman S.B."/>
            <person name="Gainer-Dewar J."/>
            <person name="Goldberg J."/>
            <person name="Griggs A."/>
            <person name="Gujja S."/>
            <person name="Hansen M."/>
            <person name="Howarth C."/>
            <person name="Imamovic A."/>
            <person name="Ireland A."/>
            <person name="Larimer J."/>
            <person name="McCowan C."/>
            <person name="Murphy C."/>
            <person name="Pearson M."/>
            <person name="Poon T.W."/>
            <person name="Priest M."/>
            <person name="Roberts A."/>
            <person name="Saif S."/>
            <person name="Shea T."/>
            <person name="Sykes S."/>
            <person name="Wortman J."/>
            <person name="Nusbaum C."/>
            <person name="Birren B."/>
        </authorList>
    </citation>
    <scope>NUCLEOTIDE SEQUENCE [LARGE SCALE GENOMIC DNA]</scope>
    <source>
        <strain evidence="2">CJ05E6</strain>
    </source>
</reference>
<dbReference type="Proteomes" id="UP000053236">
    <property type="component" value="Unassembled WGS sequence"/>
</dbReference>
<feature type="non-terminal residue" evidence="2">
    <location>
        <position position="1"/>
    </location>
</feature>
<protein>
    <submittedName>
        <fullName evidence="2">Uncharacterized protein</fullName>
    </submittedName>
</protein>
<dbReference type="EMBL" id="KI674918">
    <property type="protein sequence ID" value="ETL32102.1"/>
    <property type="molecule type" value="Genomic_DNA"/>
</dbReference>
<reference evidence="1" key="1">
    <citation type="submission" date="2013-11" db="EMBL/GenBank/DDBJ databases">
        <title>The Genome Sequence of Phytophthora parasitica CJ02B3.</title>
        <authorList>
            <consortium name="The Broad Institute Genomics Platform"/>
            <person name="Russ C."/>
            <person name="Tyler B."/>
            <person name="Panabieres F."/>
            <person name="Shan W."/>
            <person name="Tripathy S."/>
            <person name="Grunwald N."/>
            <person name="Machado M."/>
            <person name="Johnson C.S."/>
            <person name="Arredondo F."/>
            <person name="Hong C."/>
            <person name="Coffey M."/>
            <person name="Young S.K."/>
            <person name="Zeng Q."/>
            <person name="Gargeya S."/>
            <person name="Fitzgerald M."/>
            <person name="Abouelleil A."/>
            <person name="Alvarado L."/>
            <person name="Chapman S.B."/>
            <person name="Gainer-Dewar J."/>
            <person name="Goldberg J."/>
            <person name="Griggs A."/>
            <person name="Gujja S."/>
            <person name="Hansen M."/>
            <person name="Howarth C."/>
            <person name="Imamovic A."/>
            <person name="Ireland A."/>
            <person name="Larimer J."/>
            <person name="McCowan C."/>
            <person name="Murphy C."/>
            <person name="Pearson M."/>
            <person name="Poon T.W."/>
            <person name="Priest M."/>
            <person name="Roberts A."/>
            <person name="Saif S."/>
            <person name="Shea T."/>
            <person name="Sykes S."/>
            <person name="Wortman J."/>
            <person name="Nusbaum C."/>
            <person name="Birren B."/>
        </authorList>
    </citation>
    <scope>NUCLEOTIDE SEQUENCE [LARGE SCALE GENOMIC DNA]</scope>
    <source>
        <strain evidence="1">CJ02B3</strain>
    </source>
</reference>
<name>W2IF20_PHYNI</name>